<dbReference type="Pfam" id="PF02358">
    <property type="entry name" value="Trehalose_PPase"/>
    <property type="match status" value="1"/>
</dbReference>
<sequence>MRSLLQKLLFQGLTFSSPPATPLSAATASSQKLMEKAKPIPGAKVENNKFCVSVHFRCVEEKILKHYHWRIPMSKDVIRVLGKSHGIFALDPIIKVQSGLDSPGAEDYSKEKAVDT</sequence>
<protein>
    <submittedName>
        <fullName evidence="4">Uncharacterized protein</fullName>
    </submittedName>
</protein>
<keyword evidence="5" id="KW-1185">Reference proteome</keyword>
<organism evidence="4 5">
    <name type="scientific">Zingiber officinale</name>
    <name type="common">Ginger</name>
    <name type="synonym">Amomum zingiber</name>
    <dbReference type="NCBI Taxonomy" id="94328"/>
    <lineage>
        <taxon>Eukaryota</taxon>
        <taxon>Viridiplantae</taxon>
        <taxon>Streptophyta</taxon>
        <taxon>Embryophyta</taxon>
        <taxon>Tracheophyta</taxon>
        <taxon>Spermatophyta</taxon>
        <taxon>Magnoliopsida</taxon>
        <taxon>Liliopsida</taxon>
        <taxon>Zingiberales</taxon>
        <taxon>Zingiberaceae</taxon>
        <taxon>Zingiber</taxon>
    </lineage>
</organism>
<comment type="catalytic activity">
    <reaction evidence="1">
        <text>alpha,alpha-trehalose 6-phosphate + H2O = alpha,alpha-trehalose + phosphate</text>
        <dbReference type="Rhea" id="RHEA:23420"/>
        <dbReference type="ChEBI" id="CHEBI:15377"/>
        <dbReference type="ChEBI" id="CHEBI:16551"/>
        <dbReference type="ChEBI" id="CHEBI:43474"/>
        <dbReference type="ChEBI" id="CHEBI:58429"/>
        <dbReference type="EC" id="3.1.3.12"/>
    </reaction>
</comment>
<evidence type="ECO:0000256" key="2">
    <source>
        <dbReference type="ARBA" id="ARBA00001968"/>
    </source>
</evidence>
<dbReference type="GO" id="GO:0005992">
    <property type="term" value="P:trehalose biosynthetic process"/>
    <property type="evidence" value="ECO:0007669"/>
    <property type="project" value="InterPro"/>
</dbReference>
<gene>
    <name evidence="4" type="ORF">ZIOFF_047187</name>
</gene>
<keyword evidence="3" id="KW-0378">Hydrolase</keyword>
<dbReference type="Proteomes" id="UP000734854">
    <property type="component" value="Unassembled WGS sequence"/>
</dbReference>
<dbReference type="InterPro" id="IPR044651">
    <property type="entry name" value="OTSB-like"/>
</dbReference>
<reference evidence="4 5" key="1">
    <citation type="submission" date="2020-08" db="EMBL/GenBank/DDBJ databases">
        <title>Plant Genome Project.</title>
        <authorList>
            <person name="Zhang R.-G."/>
        </authorList>
    </citation>
    <scope>NUCLEOTIDE SEQUENCE [LARGE SCALE GENOMIC DNA]</scope>
    <source>
        <tissue evidence="4">Rhizome</tissue>
    </source>
</reference>
<dbReference type="PANTHER" id="PTHR43768:SF3">
    <property type="entry name" value="TREHALOSE 6-PHOSPHATE PHOSPHATASE"/>
    <property type="match status" value="1"/>
</dbReference>
<dbReference type="PANTHER" id="PTHR43768">
    <property type="entry name" value="TREHALOSE 6-PHOSPHATE PHOSPHATASE"/>
    <property type="match status" value="1"/>
</dbReference>
<evidence type="ECO:0000256" key="1">
    <source>
        <dbReference type="ARBA" id="ARBA00000500"/>
    </source>
</evidence>
<comment type="caution">
    <text evidence="4">The sequence shown here is derived from an EMBL/GenBank/DDBJ whole genome shotgun (WGS) entry which is preliminary data.</text>
</comment>
<evidence type="ECO:0000256" key="3">
    <source>
        <dbReference type="ARBA" id="ARBA00022801"/>
    </source>
</evidence>
<comment type="cofactor">
    <cofactor evidence="2">
        <name>a divalent metal cation</name>
        <dbReference type="ChEBI" id="CHEBI:60240"/>
    </cofactor>
</comment>
<dbReference type="AlphaFoldDB" id="A0A8J5FNS6"/>
<proteinExistence type="predicted"/>
<evidence type="ECO:0000313" key="5">
    <source>
        <dbReference type="Proteomes" id="UP000734854"/>
    </source>
</evidence>
<accession>A0A8J5FNS6</accession>
<dbReference type="GO" id="GO:0004805">
    <property type="term" value="F:trehalose-phosphatase activity"/>
    <property type="evidence" value="ECO:0007669"/>
    <property type="project" value="UniProtKB-EC"/>
</dbReference>
<evidence type="ECO:0000313" key="4">
    <source>
        <dbReference type="EMBL" id="KAG6492236.1"/>
    </source>
</evidence>
<name>A0A8J5FNS6_ZINOF</name>
<dbReference type="InterPro" id="IPR003337">
    <property type="entry name" value="Trehalose_PPase"/>
</dbReference>
<dbReference type="EMBL" id="JACMSC010000013">
    <property type="protein sequence ID" value="KAG6492236.1"/>
    <property type="molecule type" value="Genomic_DNA"/>
</dbReference>